<sequence>MPRRSVRRKRSRKPMKKRKSLRKRKMRKRKTKRRKSRKGKSRRRRRRRVTLKINERINMKKIQSGGNFKGIMRSMGLGDVSLASSGLMNTIKGGYQTYIGGNDFQSASPINQKLDGNITSGVVPDVPAQMEAAAGTLQ</sequence>
<accession>A0A6C0ALI9</accession>
<protein>
    <submittedName>
        <fullName evidence="2">Uncharacterized protein</fullName>
    </submittedName>
</protein>
<dbReference type="EMBL" id="MN740677">
    <property type="protein sequence ID" value="QHS80310.1"/>
    <property type="molecule type" value="Genomic_DNA"/>
</dbReference>
<evidence type="ECO:0000313" key="2">
    <source>
        <dbReference type="EMBL" id="QHS80310.1"/>
    </source>
</evidence>
<name>A0A6C0ALI9_9ZZZZ</name>
<reference evidence="2" key="1">
    <citation type="journal article" date="2020" name="Nature">
        <title>Giant virus diversity and host interactions through global metagenomics.</title>
        <authorList>
            <person name="Schulz F."/>
            <person name="Roux S."/>
            <person name="Paez-Espino D."/>
            <person name="Jungbluth S."/>
            <person name="Walsh D.A."/>
            <person name="Denef V.J."/>
            <person name="McMahon K.D."/>
            <person name="Konstantinidis K.T."/>
            <person name="Eloe-Fadrosh E.A."/>
            <person name="Kyrpides N.C."/>
            <person name="Woyke T."/>
        </authorList>
    </citation>
    <scope>NUCLEOTIDE SEQUENCE</scope>
    <source>
        <strain evidence="2">GVMAG-S-1039698-54</strain>
    </source>
</reference>
<dbReference type="AlphaFoldDB" id="A0A6C0ALI9"/>
<feature type="region of interest" description="Disordered" evidence="1">
    <location>
        <begin position="1"/>
        <end position="49"/>
    </location>
</feature>
<organism evidence="2">
    <name type="scientific">viral metagenome</name>
    <dbReference type="NCBI Taxonomy" id="1070528"/>
    <lineage>
        <taxon>unclassified sequences</taxon>
        <taxon>metagenomes</taxon>
        <taxon>organismal metagenomes</taxon>
    </lineage>
</organism>
<proteinExistence type="predicted"/>
<evidence type="ECO:0000256" key="1">
    <source>
        <dbReference type="SAM" id="MobiDB-lite"/>
    </source>
</evidence>